<comment type="similarity">
    <text evidence="2">Belongs to the OXR1 family.</text>
</comment>
<name>A0A8T2VE20_CERRI</name>
<comment type="caution">
    <text evidence="7">The sequence shown here is derived from an EMBL/GenBank/DDBJ whole genome shotgun (WGS) entry which is preliminary data.</text>
</comment>
<gene>
    <name evidence="7" type="ORF">KP509_01G017400</name>
</gene>
<dbReference type="Pfam" id="PF07534">
    <property type="entry name" value="TLD"/>
    <property type="match status" value="1"/>
</dbReference>
<feature type="domain" description="TLDc" evidence="6">
    <location>
        <begin position="148"/>
        <end position="311"/>
    </location>
</feature>
<feature type="region of interest" description="Disordered" evidence="5">
    <location>
        <begin position="69"/>
        <end position="95"/>
    </location>
</feature>
<evidence type="ECO:0000313" key="7">
    <source>
        <dbReference type="EMBL" id="KAH7445602.1"/>
    </source>
</evidence>
<feature type="region of interest" description="Disordered" evidence="5">
    <location>
        <begin position="1"/>
        <end position="35"/>
    </location>
</feature>
<organism evidence="7 8">
    <name type="scientific">Ceratopteris richardii</name>
    <name type="common">Triangle waterfern</name>
    <dbReference type="NCBI Taxonomy" id="49495"/>
    <lineage>
        <taxon>Eukaryota</taxon>
        <taxon>Viridiplantae</taxon>
        <taxon>Streptophyta</taxon>
        <taxon>Embryophyta</taxon>
        <taxon>Tracheophyta</taxon>
        <taxon>Polypodiopsida</taxon>
        <taxon>Polypodiidae</taxon>
        <taxon>Polypodiales</taxon>
        <taxon>Pteridineae</taxon>
        <taxon>Pteridaceae</taxon>
        <taxon>Parkerioideae</taxon>
        <taxon>Ceratopteris</taxon>
    </lineage>
</organism>
<sequence>MKRRKYHSTWPSPSPPKKGSGESNGTPDNLMSKLHAQPPLSFRAFLRSFFSCTGSGVFDCGDDPPVYDDNLERKPVAPPVKKPEAKKKNTDKHSISKLPQVQHEGAIALVRTEVKTLGGENGVLANGNSPCPVNNQTISLPGISEPSTILSESLRSLLFTHLPTLAKGREWVLLYSTWKHGISLRTLYRRSSHLSGPCLLAVEDKKGGVFGGLMLAPLNPTPKPKFQGTHESFVFTAADTNLGVFGATGSNRYYYICTNDMLALGAGGTFALKLDGDLMHGTSGQSETYGNCCLSKTQEFYIKHVELWGFAHTSKYVPDKARYQPPEERIGFCSYS</sequence>
<accession>A0A8T2VE20</accession>
<dbReference type="Proteomes" id="UP000825935">
    <property type="component" value="Chromosome 1"/>
</dbReference>
<evidence type="ECO:0000256" key="3">
    <source>
        <dbReference type="ARBA" id="ARBA00023128"/>
    </source>
</evidence>
<comment type="subcellular location">
    <subcellularLocation>
        <location evidence="1">Mitochondrion</location>
    </subcellularLocation>
</comment>
<dbReference type="OMA" id="NRIEACV"/>
<reference evidence="7" key="1">
    <citation type="submission" date="2021-08" db="EMBL/GenBank/DDBJ databases">
        <title>WGS assembly of Ceratopteris richardii.</title>
        <authorList>
            <person name="Marchant D.B."/>
            <person name="Chen G."/>
            <person name="Jenkins J."/>
            <person name="Shu S."/>
            <person name="Leebens-Mack J."/>
            <person name="Grimwood J."/>
            <person name="Schmutz J."/>
            <person name="Soltis P."/>
            <person name="Soltis D."/>
            <person name="Chen Z.-H."/>
        </authorList>
    </citation>
    <scope>NUCLEOTIDE SEQUENCE</scope>
    <source>
        <strain evidence="7">Whitten #5841</strain>
        <tissue evidence="7">Leaf</tissue>
    </source>
</reference>
<dbReference type="InterPro" id="IPR006571">
    <property type="entry name" value="TLDc_dom"/>
</dbReference>
<protein>
    <recommendedName>
        <fullName evidence="4">Oxidation resistance protein 1</fullName>
    </recommendedName>
</protein>
<dbReference type="PANTHER" id="PTHR23354:SF62">
    <property type="entry name" value="MUSTARD, ISOFORM V"/>
    <property type="match status" value="1"/>
</dbReference>
<dbReference type="PANTHER" id="PTHR23354">
    <property type="entry name" value="NUCLEOLAR PROTEIN 7/ESTROGEN RECEPTOR COACTIVATOR-RELATED"/>
    <property type="match status" value="1"/>
</dbReference>
<dbReference type="SMART" id="SM00584">
    <property type="entry name" value="TLDc"/>
    <property type="match status" value="1"/>
</dbReference>
<keyword evidence="8" id="KW-1185">Reference proteome</keyword>
<feature type="compositionally biased region" description="Basic and acidic residues" evidence="5">
    <location>
        <begin position="70"/>
        <end position="94"/>
    </location>
</feature>
<evidence type="ECO:0000259" key="6">
    <source>
        <dbReference type="PROSITE" id="PS51886"/>
    </source>
</evidence>
<dbReference type="OrthoDB" id="26679at2759"/>
<dbReference type="AlphaFoldDB" id="A0A8T2VE20"/>
<proteinExistence type="inferred from homology"/>
<evidence type="ECO:0000256" key="2">
    <source>
        <dbReference type="ARBA" id="ARBA00009540"/>
    </source>
</evidence>
<dbReference type="PROSITE" id="PS51886">
    <property type="entry name" value="TLDC"/>
    <property type="match status" value="1"/>
</dbReference>
<keyword evidence="3" id="KW-0496">Mitochondrion</keyword>
<evidence type="ECO:0000256" key="4">
    <source>
        <dbReference type="ARBA" id="ARBA00040604"/>
    </source>
</evidence>
<dbReference type="EMBL" id="CM035406">
    <property type="protein sequence ID" value="KAH7445602.1"/>
    <property type="molecule type" value="Genomic_DNA"/>
</dbReference>
<dbReference type="GO" id="GO:0005739">
    <property type="term" value="C:mitochondrion"/>
    <property type="evidence" value="ECO:0007669"/>
    <property type="project" value="UniProtKB-SubCell"/>
</dbReference>
<evidence type="ECO:0000256" key="5">
    <source>
        <dbReference type="SAM" id="MobiDB-lite"/>
    </source>
</evidence>
<evidence type="ECO:0000256" key="1">
    <source>
        <dbReference type="ARBA" id="ARBA00004173"/>
    </source>
</evidence>
<dbReference type="EMBL" id="CM035406">
    <property type="protein sequence ID" value="KAH7445601.1"/>
    <property type="molecule type" value="Genomic_DNA"/>
</dbReference>
<evidence type="ECO:0000313" key="8">
    <source>
        <dbReference type="Proteomes" id="UP000825935"/>
    </source>
</evidence>